<dbReference type="RefSeq" id="WP_087616743.1">
    <property type="nucleotide sequence ID" value="NZ_JAFBEY010000001.1"/>
</dbReference>
<evidence type="ECO:0000313" key="4">
    <source>
        <dbReference type="Proteomes" id="UP000196594"/>
    </source>
</evidence>
<reference evidence="3 4" key="1">
    <citation type="journal article" date="2017" name="Int. J. Syst. Evol. Microbiol.">
        <title>Solibacillus kalamii sp. nov., isolated from a high-efficiency particulate arrestance filter system used in the International Space Station.</title>
        <authorList>
            <person name="Checinska Sielaff A."/>
            <person name="Kumar R.M."/>
            <person name="Pal D."/>
            <person name="Mayilraj S."/>
            <person name="Venkateswaran K."/>
        </authorList>
    </citation>
    <scope>NUCLEOTIDE SEQUENCE [LARGE SCALE GENOMIC DNA]</scope>
    <source>
        <strain evidence="3 4">ISSFR-015</strain>
    </source>
</reference>
<organism evidence="3 4">
    <name type="scientific">Solibacillus kalamii</name>
    <dbReference type="NCBI Taxonomy" id="1748298"/>
    <lineage>
        <taxon>Bacteria</taxon>
        <taxon>Bacillati</taxon>
        <taxon>Bacillota</taxon>
        <taxon>Bacilli</taxon>
        <taxon>Bacillales</taxon>
        <taxon>Caryophanaceae</taxon>
        <taxon>Solibacillus</taxon>
    </lineage>
</organism>
<name>A0ABX3ZIG0_9BACL</name>
<keyword evidence="1" id="KW-0732">Signal</keyword>
<dbReference type="InterPro" id="IPR001119">
    <property type="entry name" value="SLH_dom"/>
</dbReference>
<dbReference type="EMBL" id="NHNT01000003">
    <property type="protein sequence ID" value="OUZ39465.1"/>
    <property type="molecule type" value="Genomic_DNA"/>
</dbReference>
<feature type="domain" description="SLH" evidence="2">
    <location>
        <begin position="413"/>
        <end position="476"/>
    </location>
</feature>
<keyword evidence="4" id="KW-1185">Reference proteome</keyword>
<evidence type="ECO:0000259" key="2">
    <source>
        <dbReference type="PROSITE" id="PS51272"/>
    </source>
</evidence>
<comment type="caution">
    <text evidence="3">The sequence shown here is derived from an EMBL/GenBank/DDBJ whole genome shotgun (WGS) entry which is preliminary data.</text>
</comment>
<accession>A0ABX3ZIG0</accession>
<gene>
    <name evidence="3" type="ORF">CBM15_07345</name>
</gene>
<proteinExistence type="predicted"/>
<feature type="signal peptide" evidence="1">
    <location>
        <begin position="1"/>
        <end position="22"/>
    </location>
</feature>
<feature type="domain" description="SLH" evidence="2">
    <location>
        <begin position="538"/>
        <end position="597"/>
    </location>
</feature>
<feature type="chain" id="PRO_5045775954" description="SLH domain-containing protein" evidence="1">
    <location>
        <begin position="23"/>
        <end position="597"/>
    </location>
</feature>
<dbReference type="Proteomes" id="UP000196594">
    <property type="component" value="Unassembled WGS sequence"/>
</dbReference>
<evidence type="ECO:0000256" key="1">
    <source>
        <dbReference type="SAM" id="SignalP"/>
    </source>
</evidence>
<protein>
    <recommendedName>
        <fullName evidence="2">SLH domain-containing protein</fullName>
    </recommendedName>
</protein>
<evidence type="ECO:0000313" key="3">
    <source>
        <dbReference type="EMBL" id="OUZ39465.1"/>
    </source>
</evidence>
<dbReference type="Pfam" id="PF00395">
    <property type="entry name" value="SLH"/>
    <property type="match status" value="3"/>
</dbReference>
<sequence length="597" mass="68806">MKKTTLYLALFTTPAVIITAPAYIDAANDWQVENVENLIDQINPFSTTYEYYLIEAKNAYYSLSTYQQSYVRNSTTLFYYLGSTDNHQTYLKTFSDKMAAISARNSTFLRDIEEAYRYYHSLTTSQQAIIPNYLYLQLQNYMENIAKMKAVQLDFEKLSVLDSSYIYSYETAMKAYQLLPYDFRMLLTPVMSEKKREFETYISPANNRSVAQQVINEISKLSTSSSMEEVASVRAKYNGLTILQQNYVANYRDLLYIEEVQRKTSYGWDPYYIDEKEKSTDYPTNIEVSKKDQLYTVVMPVTEMKQYMNTKIAVSDTITLSIPYDSVPKTNNNDIVTMTIEEINEDSILFTASMYDENFEFSSYIDIEVKGLPSSTTIVRLDNDGEYIATPYRKIAYKNIIKTKTSAQFKVVNSRVQFFDTHADGHQYEIEQLAKRKIVSGVENGYYKPNTQVTLAQYAAMIARSMNITTNESYTYLDISGKWYETSIVALLETGILEHPNSNYFNAGKVVTRQEAAVLSIRMLQYAGVQISDPDYKKIPFTDFKQLSSSDRYFVATAYEFGIFDGKKNGEFDPNGKLTRSQMAKVLYKTLQIAKMI</sequence>
<dbReference type="PROSITE" id="PS51272">
    <property type="entry name" value="SLH"/>
    <property type="match status" value="2"/>
</dbReference>